<dbReference type="Proteomes" id="UP000184147">
    <property type="component" value="Unassembled WGS sequence"/>
</dbReference>
<sequence length="332" mass="38145">MRIIHIDKQSVTPIYKQIVAAVEEAIVRKKWRKHDRLPSVNKVCLENGVSRDTVLTAYEILKKQGVIYAHLGKGYFVKSEDLSYTQRYFLLFDELNAFKEDIYNAFLEALESKAQVDIFFHHFNLGLFRKMIDDAVGSYSKYILMPSNMEGVEEVIAQLPRQDVLILDQTRPSLQQYPSIYQNFVRAMYSALTLAASRLEPYTQLVLLFPGQKEPLGMVTGFEQFCRDFGKPYTIQSHFELSQLERGTVFVIPDDRDLVRVVEKSQEYGLEIGSDVGIISYNDTPLKKVVARGITTISTDFTAMGKRLASWVNTQDFIQEENPSRLLLRQSL</sequence>
<dbReference type="SMART" id="SM00345">
    <property type="entry name" value="HTH_GNTR"/>
    <property type="match status" value="1"/>
</dbReference>
<gene>
    <name evidence="5" type="ORF">SAMN05444377_10799</name>
</gene>
<dbReference type="GO" id="GO:0003677">
    <property type="term" value="F:DNA binding"/>
    <property type="evidence" value="ECO:0007669"/>
    <property type="project" value="UniProtKB-KW"/>
</dbReference>
<dbReference type="EMBL" id="FQVQ01000007">
    <property type="protein sequence ID" value="SHF36781.1"/>
    <property type="molecule type" value="Genomic_DNA"/>
</dbReference>
<accession>A0A1M5B2K1</accession>
<dbReference type="STRING" id="1124188.SAMN05444377_10799"/>
<dbReference type="OrthoDB" id="742238at2"/>
<evidence type="ECO:0000313" key="5">
    <source>
        <dbReference type="EMBL" id="SHF36781.1"/>
    </source>
</evidence>
<evidence type="ECO:0000256" key="2">
    <source>
        <dbReference type="ARBA" id="ARBA00023125"/>
    </source>
</evidence>
<dbReference type="InterPro" id="IPR000524">
    <property type="entry name" value="Tscrpt_reg_HTH_GntR"/>
</dbReference>
<dbReference type="Pfam" id="PF13377">
    <property type="entry name" value="Peripla_BP_3"/>
    <property type="match status" value="1"/>
</dbReference>
<dbReference type="Gene3D" id="3.40.50.2300">
    <property type="match status" value="2"/>
</dbReference>
<dbReference type="Pfam" id="PF00392">
    <property type="entry name" value="GntR"/>
    <property type="match status" value="1"/>
</dbReference>
<evidence type="ECO:0000259" key="4">
    <source>
        <dbReference type="PROSITE" id="PS50949"/>
    </source>
</evidence>
<dbReference type="InterPro" id="IPR036390">
    <property type="entry name" value="WH_DNA-bd_sf"/>
</dbReference>
<dbReference type="AlphaFoldDB" id="A0A1M5B2K1"/>
<name>A0A1M5B2K1_9FLAO</name>
<evidence type="ECO:0000256" key="3">
    <source>
        <dbReference type="ARBA" id="ARBA00023163"/>
    </source>
</evidence>
<dbReference type="InterPro" id="IPR046335">
    <property type="entry name" value="LacI/GalR-like_sensor"/>
</dbReference>
<organism evidence="5 6">
    <name type="scientific">Flavobacterium fontis</name>
    <dbReference type="NCBI Taxonomy" id="1124188"/>
    <lineage>
        <taxon>Bacteria</taxon>
        <taxon>Pseudomonadati</taxon>
        <taxon>Bacteroidota</taxon>
        <taxon>Flavobacteriia</taxon>
        <taxon>Flavobacteriales</taxon>
        <taxon>Flavobacteriaceae</taxon>
        <taxon>Flavobacterium</taxon>
    </lineage>
</organism>
<dbReference type="GO" id="GO:0003700">
    <property type="term" value="F:DNA-binding transcription factor activity"/>
    <property type="evidence" value="ECO:0007669"/>
    <property type="project" value="InterPro"/>
</dbReference>
<dbReference type="PANTHER" id="PTHR38445">
    <property type="entry name" value="HTH-TYPE TRANSCRIPTIONAL REPRESSOR YTRA"/>
    <property type="match status" value="1"/>
</dbReference>
<dbReference type="PROSITE" id="PS50949">
    <property type="entry name" value="HTH_GNTR"/>
    <property type="match status" value="1"/>
</dbReference>
<dbReference type="Gene3D" id="1.10.10.10">
    <property type="entry name" value="Winged helix-like DNA-binding domain superfamily/Winged helix DNA-binding domain"/>
    <property type="match status" value="1"/>
</dbReference>
<dbReference type="SUPFAM" id="SSF53822">
    <property type="entry name" value="Periplasmic binding protein-like I"/>
    <property type="match status" value="1"/>
</dbReference>
<protein>
    <submittedName>
        <fullName evidence="5">Transcriptional regulator, GntR family</fullName>
    </submittedName>
</protein>
<dbReference type="CDD" id="cd07377">
    <property type="entry name" value="WHTH_GntR"/>
    <property type="match status" value="1"/>
</dbReference>
<keyword evidence="6" id="KW-1185">Reference proteome</keyword>
<keyword evidence="2" id="KW-0238">DNA-binding</keyword>
<dbReference type="InterPro" id="IPR028082">
    <property type="entry name" value="Peripla_BP_I"/>
</dbReference>
<dbReference type="RefSeq" id="WP_073363095.1">
    <property type="nucleotide sequence ID" value="NZ_FQVQ01000007.1"/>
</dbReference>
<feature type="domain" description="HTH gntR-type" evidence="4">
    <location>
        <begin position="12"/>
        <end position="80"/>
    </location>
</feature>
<dbReference type="SUPFAM" id="SSF46785">
    <property type="entry name" value="Winged helix' DNA-binding domain"/>
    <property type="match status" value="1"/>
</dbReference>
<evidence type="ECO:0000256" key="1">
    <source>
        <dbReference type="ARBA" id="ARBA00023015"/>
    </source>
</evidence>
<proteinExistence type="predicted"/>
<dbReference type="PANTHER" id="PTHR38445:SF10">
    <property type="entry name" value="GNTR-FAMILY TRANSCRIPTIONAL REGULATOR"/>
    <property type="match status" value="1"/>
</dbReference>
<reference evidence="5 6" key="1">
    <citation type="submission" date="2016-11" db="EMBL/GenBank/DDBJ databases">
        <authorList>
            <person name="Jaros S."/>
            <person name="Januszkiewicz K."/>
            <person name="Wedrychowicz H."/>
        </authorList>
    </citation>
    <scope>NUCLEOTIDE SEQUENCE [LARGE SCALE GENOMIC DNA]</scope>
    <source>
        <strain evidence="5 6">DSM 25660</strain>
    </source>
</reference>
<evidence type="ECO:0000313" key="6">
    <source>
        <dbReference type="Proteomes" id="UP000184147"/>
    </source>
</evidence>
<keyword evidence="1" id="KW-0805">Transcription regulation</keyword>
<keyword evidence="3" id="KW-0804">Transcription</keyword>
<dbReference type="InterPro" id="IPR036388">
    <property type="entry name" value="WH-like_DNA-bd_sf"/>
</dbReference>